<keyword evidence="5" id="KW-0539">Nucleus</keyword>
<dbReference type="GO" id="GO:0006355">
    <property type="term" value="P:regulation of DNA-templated transcription"/>
    <property type="evidence" value="ECO:0000318"/>
    <property type="project" value="GO_Central"/>
</dbReference>
<evidence type="ECO:0000256" key="5">
    <source>
        <dbReference type="ARBA" id="ARBA00023242"/>
    </source>
</evidence>
<evidence type="ECO:0000256" key="4">
    <source>
        <dbReference type="ARBA" id="ARBA00023163"/>
    </source>
</evidence>
<dbReference type="InterPro" id="IPR036864">
    <property type="entry name" value="Zn2-C6_fun-type_DNA-bd_sf"/>
</dbReference>
<dbReference type="RefSeq" id="XP_050467822.1">
    <property type="nucleotide sequence ID" value="XM_050611841.1"/>
</dbReference>
<evidence type="ECO:0000256" key="2">
    <source>
        <dbReference type="ARBA" id="ARBA00023015"/>
    </source>
</evidence>
<dbReference type="GeneID" id="74896778"/>
<dbReference type="GO" id="GO:0001216">
    <property type="term" value="F:DNA-binding transcription activator activity"/>
    <property type="evidence" value="ECO:0000318"/>
    <property type="project" value="GO_Central"/>
</dbReference>
<evidence type="ECO:0000259" key="7">
    <source>
        <dbReference type="PROSITE" id="PS50048"/>
    </source>
</evidence>
<sequence length="624" mass="68610">MTEKASSTTRRVSLACVPCRSKHMRCDATTPVCARCRTEGLQCVYMKSRRGGRRTKVQAQQSSSTTSASTPFYADPSAQLYGPPQQSLPSTTGMRPAAPTSDDEQERSNSEPTSASLSLNSDPLSDSSINEQFLAQYYSFFHSAHPCVLPQWALRRRLAHNGRDLQALVSVIQFIGSVYAKSSFSAPLKLEAEAAVSSIGTNSPITGFDVQAVLLLSIAIYWANEPQKALGLLDRAIAMALELGMQLQGYAYANGSSDPLLEECWRRTWWQIYMTDAHIAGSTSTFPFRTSNVEMNCDLPCDEAEYESGVCFSLVLPEAQISTDYDMREFLDDDERVFSSFAELVGLTRGLDLALAARQSMTIANAPAICANTDATVTAWRSLLHPSKKDLVRADGTVDELLFKANMIIQTYSPCFNSLFLLRGCNTPECQLHTAKVLRAIDAFDDLLTLPTNIATHTPFIICMISNLVIAHLAACRFHYQGQALKLARERIRLSMGALKVLGEYWSMGQRTYREVGIVAREILGLKDASKRQQHQETPARPATVDFTSTRAITMSDPPSEDQPEPQSTLLPEAEEEFPDISGCLDQPSLAELQLLDTNFDFCGLFDMNAGVGANVNVSTMAVV</sequence>
<dbReference type="Gene3D" id="4.10.240.10">
    <property type="entry name" value="Zn(2)-C6 fungal-type DNA-binding domain"/>
    <property type="match status" value="1"/>
</dbReference>
<feature type="compositionally biased region" description="Low complexity" evidence="6">
    <location>
        <begin position="58"/>
        <end position="70"/>
    </location>
</feature>
<dbReference type="eggNOG" id="ENOG502RF8N">
    <property type="taxonomic scope" value="Eukaryota"/>
</dbReference>
<dbReference type="GO" id="GO:0008270">
    <property type="term" value="F:zinc ion binding"/>
    <property type="evidence" value="ECO:0007669"/>
    <property type="project" value="InterPro"/>
</dbReference>
<reference evidence="9" key="1">
    <citation type="journal article" date="2005" name="Nature">
        <title>Sequencing of Aspergillus nidulans and comparative analysis with A. fumigatus and A. oryzae.</title>
        <authorList>
            <person name="Galagan J.E."/>
            <person name="Calvo S.E."/>
            <person name="Cuomo C."/>
            <person name="Ma L.J."/>
            <person name="Wortman J.R."/>
            <person name="Batzoglou S."/>
            <person name="Lee S.I."/>
            <person name="Basturkmen M."/>
            <person name="Spevak C.C."/>
            <person name="Clutterbuck J."/>
            <person name="Kapitonov V."/>
            <person name="Jurka J."/>
            <person name="Scazzocchio C."/>
            <person name="Farman M."/>
            <person name="Butler J."/>
            <person name="Purcell S."/>
            <person name="Harris S."/>
            <person name="Braus G.H."/>
            <person name="Draht O."/>
            <person name="Busch S."/>
            <person name="D'Enfert C."/>
            <person name="Bouchier C."/>
            <person name="Goldman G.H."/>
            <person name="Bell-Pedersen D."/>
            <person name="Griffiths-Jones S."/>
            <person name="Doonan J.H."/>
            <person name="Yu J."/>
            <person name="Vienken K."/>
            <person name="Pain A."/>
            <person name="Freitag M."/>
            <person name="Selker E.U."/>
            <person name="Archer D.B."/>
            <person name="Penalva M.A."/>
            <person name="Oakley B.R."/>
            <person name="Momany M."/>
            <person name="Tanaka T."/>
            <person name="Kumagai T."/>
            <person name="Asai K."/>
            <person name="Machida M."/>
            <person name="Nierman W.C."/>
            <person name="Denning D.W."/>
            <person name="Caddick M."/>
            <person name="Hynes M."/>
            <person name="Paoletti M."/>
            <person name="Fischer R."/>
            <person name="Miller B."/>
            <person name="Dyer P."/>
            <person name="Sachs M.S."/>
            <person name="Osmani S.A."/>
            <person name="Birren B.W."/>
        </authorList>
    </citation>
    <scope>NUCLEOTIDE SEQUENCE [LARGE SCALE GENOMIC DNA]</scope>
    <source>
        <strain evidence="9">FGSC A4 / ATCC 38163 / CBS 112.46 / NRRL 194 / M139</strain>
    </source>
</reference>
<dbReference type="SMART" id="SM00066">
    <property type="entry name" value="GAL4"/>
    <property type="match status" value="1"/>
</dbReference>
<dbReference type="InterPro" id="IPR007219">
    <property type="entry name" value="XnlR_reg_dom"/>
</dbReference>
<feature type="region of interest" description="Disordered" evidence="6">
    <location>
        <begin position="49"/>
        <end position="123"/>
    </location>
</feature>
<dbReference type="InterPro" id="IPR001138">
    <property type="entry name" value="Zn2Cys6_DnaBD"/>
</dbReference>
<keyword evidence="9" id="KW-1185">Reference proteome</keyword>
<dbReference type="Pfam" id="PF00172">
    <property type="entry name" value="Zn_clus"/>
    <property type="match status" value="1"/>
</dbReference>
<keyword evidence="1" id="KW-0479">Metal-binding</keyword>
<keyword evidence="3" id="KW-0238">DNA-binding</keyword>
<dbReference type="Proteomes" id="UP000000560">
    <property type="component" value="Chromosome III"/>
</dbReference>
<dbReference type="CDD" id="cd00067">
    <property type="entry name" value="GAL4"/>
    <property type="match status" value="1"/>
</dbReference>
<dbReference type="SUPFAM" id="SSF57701">
    <property type="entry name" value="Zn2/Cys6 DNA-binding domain"/>
    <property type="match status" value="1"/>
</dbReference>
<proteinExistence type="predicted"/>
<accession>C8VAF6</accession>
<dbReference type="Pfam" id="PF04082">
    <property type="entry name" value="Fungal_trans"/>
    <property type="match status" value="1"/>
</dbReference>
<dbReference type="GO" id="GO:0006351">
    <property type="term" value="P:DNA-templated transcription"/>
    <property type="evidence" value="ECO:0007669"/>
    <property type="project" value="InterPro"/>
</dbReference>
<dbReference type="KEGG" id="ani:ANIA_11093"/>
<feature type="compositionally biased region" description="Low complexity" evidence="6">
    <location>
        <begin position="114"/>
        <end position="123"/>
    </location>
</feature>
<feature type="compositionally biased region" description="Polar residues" evidence="6">
    <location>
        <begin position="84"/>
        <end position="93"/>
    </location>
</feature>
<dbReference type="PROSITE" id="PS00463">
    <property type="entry name" value="ZN2_CY6_FUNGAL_1"/>
    <property type="match status" value="1"/>
</dbReference>
<dbReference type="PANTHER" id="PTHR47431">
    <property type="entry name" value="ZN(II)2CYS6 TRANSCRIPTION FACTOR (EUROFUNG)-RELATED"/>
    <property type="match status" value="1"/>
</dbReference>
<dbReference type="OMA" id="HLSACKH"/>
<dbReference type="OrthoDB" id="2399539at2759"/>
<dbReference type="HOGENOM" id="CLU_015502_2_0_1"/>
<dbReference type="SMART" id="SM00906">
    <property type="entry name" value="Fungal_trans"/>
    <property type="match status" value="1"/>
</dbReference>
<keyword evidence="4" id="KW-0804">Transcription</keyword>
<dbReference type="PANTHER" id="PTHR47431:SF4">
    <property type="entry name" value="ZN(II)2CYS6 TRANSCRIPTION FACTOR (EUROFUNG)"/>
    <property type="match status" value="1"/>
</dbReference>
<dbReference type="InParanoid" id="C8VAF6"/>
<dbReference type="PROSITE" id="PS50048">
    <property type="entry name" value="ZN2_CY6_FUNGAL_2"/>
    <property type="match status" value="1"/>
</dbReference>
<gene>
    <name evidence="8" type="ORF">ANIA_11093</name>
</gene>
<feature type="domain" description="Zn(2)-C6 fungal-type" evidence="7">
    <location>
        <begin position="15"/>
        <end position="45"/>
    </location>
</feature>
<organism evidence="8 9">
    <name type="scientific">Emericella nidulans (strain FGSC A4 / ATCC 38163 / CBS 112.46 / NRRL 194 / M139)</name>
    <name type="common">Aspergillus nidulans</name>
    <dbReference type="NCBI Taxonomy" id="227321"/>
    <lineage>
        <taxon>Eukaryota</taxon>
        <taxon>Fungi</taxon>
        <taxon>Dikarya</taxon>
        <taxon>Ascomycota</taxon>
        <taxon>Pezizomycotina</taxon>
        <taxon>Eurotiomycetes</taxon>
        <taxon>Eurotiomycetidae</taxon>
        <taxon>Eurotiales</taxon>
        <taxon>Aspergillaceae</taxon>
        <taxon>Aspergillus</taxon>
        <taxon>Aspergillus subgen. Nidulantes</taxon>
    </lineage>
</organism>
<dbReference type="EMBL" id="BN001303">
    <property type="protein sequence ID" value="CBF78328.1"/>
    <property type="molecule type" value="Genomic_DNA"/>
</dbReference>
<protein>
    <submittedName>
        <fullName evidence="8">Zn(II)2Cys6 transcription factor (Eurofung)</fullName>
    </submittedName>
</protein>
<dbReference type="GO" id="GO:0000981">
    <property type="term" value="F:DNA-binding transcription factor activity, RNA polymerase II-specific"/>
    <property type="evidence" value="ECO:0007669"/>
    <property type="project" value="InterPro"/>
</dbReference>
<feature type="region of interest" description="Disordered" evidence="6">
    <location>
        <begin position="529"/>
        <end position="569"/>
    </location>
</feature>
<reference evidence="9" key="2">
    <citation type="journal article" date="2009" name="Fungal Genet. Biol.">
        <title>The 2008 update of the Aspergillus nidulans genome annotation: a community effort.</title>
        <authorList>
            <person name="Wortman J.R."/>
            <person name="Gilsenan J.M."/>
            <person name="Joardar V."/>
            <person name="Deegan J."/>
            <person name="Clutterbuck J."/>
            <person name="Andersen M.R."/>
            <person name="Archer D."/>
            <person name="Bencina M."/>
            <person name="Braus G."/>
            <person name="Coutinho P."/>
            <person name="von Dohren H."/>
            <person name="Doonan J."/>
            <person name="Driessen A.J."/>
            <person name="Durek P."/>
            <person name="Espeso E."/>
            <person name="Fekete E."/>
            <person name="Flipphi M."/>
            <person name="Estrada C.G."/>
            <person name="Geysens S."/>
            <person name="Goldman G."/>
            <person name="de Groot P.W."/>
            <person name="Hansen K."/>
            <person name="Harris S.D."/>
            <person name="Heinekamp T."/>
            <person name="Helmstaedt K."/>
            <person name="Henrissat B."/>
            <person name="Hofmann G."/>
            <person name="Homan T."/>
            <person name="Horio T."/>
            <person name="Horiuchi H."/>
            <person name="James S."/>
            <person name="Jones M."/>
            <person name="Karaffa L."/>
            <person name="Karanyi Z."/>
            <person name="Kato M."/>
            <person name="Keller N."/>
            <person name="Kelly D.E."/>
            <person name="Kiel J.A."/>
            <person name="Kim J.M."/>
            <person name="van der Klei I.J."/>
            <person name="Klis F.M."/>
            <person name="Kovalchuk A."/>
            <person name="Krasevec N."/>
            <person name="Kubicek C.P."/>
            <person name="Liu B."/>
            <person name="Maccabe A."/>
            <person name="Meyer V."/>
            <person name="Mirabito P."/>
            <person name="Miskei M."/>
            <person name="Mos M."/>
            <person name="Mullins J."/>
            <person name="Nelson D.R."/>
            <person name="Nielsen J."/>
            <person name="Oakley B.R."/>
            <person name="Osmani S.A."/>
            <person name="Pakula T."/>
            <person name="Paszewski A."/>
            <person name="Paulsen I."/>
            <person name="Pilsyk S."/>
            <person name="Pocsi I."/>
            <person name="Punt P.J."/>
            <person name="Ram A.F."/>
            <person name="Ren Q."/>
            <person name="Robellet X."/>
            <person name="Robson G."/>
            <person name="Seiboth B."/>
            <person name="van Solingen P."/>
            <person name="Specht T."/>
            <person name="Sun J."/>
            <person name="Taheri-Talesh N."/>
            <person name="Takeshita N."/>
            <person name="Ussery D."/>
            <person name="vanKuyk P.A."/>
            <person name="Visser H."/>
            <person name="van de Vondervoort P.J."/>
            <person name="de Vries R.P."/>
            <person name="Walton J."/>
            <person name="Xiang X."/>
            <person name="Xiong Y."/>
            <person name="Zeng A.P."/>
            <person name="Brandt B.W."/>
            <person name="Cornell M.J."/>
            <person name="van den Hondel C.A."/>
            <person name="Visser J."/>
            <person name="Oliver S.G."/>
            <person name="Turner G."/>
        </authorList>
    </citation>
    <scope>GENOME REANNOTATION</scope>
    <source>
        <strain evidence="9">FGSC A4 / ATCC 38163 / CBS 112.46 / NRRL 194 / M139</strain>
    </source>
</reference>
<dbReference type="AlphaFoldDB" id="C8VAF6"/>
<evidence type="ECO:0000256" key="6">
    <source>
        <dbReference type="SAM" id="MobiDB-lite"/>
    </source>
</evidence>
<evidence type="ECO:0000313" key="9">
    <source>
        <dbReference type="Proteomes" id="UP000000560"/>
    </source>
</evidence>
<evidence type="ECO:0000313" key="8">
    <source>
        <dbReference type="EMBL" id="CBF78328.1"/>
    </source>
</evidence>
<dbReference type="PRINTS" id="PR00755">
    <property type="entry name" value="AFLATOXINBRP"/>
</dbReference>
<dbReference type="CDD" id="cd12148">
    <property type="entry name" value="fungal_TF_MHR"/>
    <property type="match status" value="1"/>
</dbReference>
<name>C8VAF6_EMENI</name>
<keyword evidence="2" id="KW-0805">Transcription regulation</keyword>
<evidence type="ECO:0000256" key="1">
    <source>
        <dbReference type="ARBA" id="ARBA00022723"/>
    </source>
</evidence>
<dbReference type="GO" id="GO:0003677">
    <property type="term" value="F:DNA binding"/>
    <property type="evidence" value="ECO:0007669"/>
    <property type="project" value="UniProtKB-KW"/>
</dbReference>
<evidence type="ECO:0000256" key="3">
    <source>
        <dbReference type="ARBA" id="ARBA00023125"/>
    </source>
</evidence>